<dbReference type="RefSeq" id="WP_093856370.1">
    <property type="nucleotide sequence ID" value="NZ_BJVZ01000024.1"/>
</dbReference>
<sequence>MRDSKVKSVYLNSMEFSAVFQVGDSVGLYPFSIAHAVQKERPIFIDEYDYFKDNDTILSEPLPNFLAKSDTKVTRHNNNSIRVNSLISNGVTGSGIIHIGSFNHGKAISILKHKRIIQNDR</sequence>
<protein>
    <recommendedName>
        <fullName evidence="3">Spore germination protein PE</fullName>
    </recommendedName>
</protein>
<gene>
    <name evidence="1" type="ORF">SAMN05216498_1916</name>
</gene>
<accession>A0A1G9ZZP1</accession>
<organism evidence="1 2">
    <name type="scientific">Tenuibacillus multivorans</name>
    <dbReference type="NCBI Taxonomy" id="237069"/>
    <lineage>
        <taxon>Bacteria</taxon>
        <taxon>Bacillati</taxon>
        <taxon>Bacillota</taxon>
        <taxon>Bacilli</taxon>
        <taxon>Bacillales</taxon>
        <taxon>Bacillaceae</taxon>
        <taxon>Tenuibacillus</taxon>
    </lineage>
</organism>
<name>A0A1G9ZZP1_9BACI</name>
<dbReference type="Proteomes" id="UP000199334">
    <property type="component" value="Unassembled WGS sequence"/>
</dbReference>
<evidence type="ECO:0000313" key="1">
    <source>
        <dbReference type="EMBL" id="SDN27092.1"/>
    </source>
</evidence>
<evidence type="ECO:0008006" key="3">
    <source>
        <dbReference type="Google" id="ProtNLM"/>
    </source>
</evidence>
<keyword evidence="2" id="KW-1185">Reference proteome</keyword>
<evidence type="ECO:0000313" key="2">
    <source>
        <dbReference type="Proteomes" id="UP000199334"/>
    </source>
</evidence>
<dbReference type="AlphaFoldDB" id="A0A1G9ZZP1"/>
<dbReference type="InterPro" id="IPR024496">
    <property type="entry name" value="Spore_germ_GerPE"/>
</dbReference>
<reference evidence="1 2" key="1">
    <citation type="submission" date="2016-10" db="EMBL/GenBank/DDBJ databases">
        <authorList>
            <person name="de Groot N.N."/>
        </authorList>
    </citation>
    <scope>NUCLEOTIDE SEQUENCE [LARGE SCALE GENOMIC DNA]</scope>
    <source>
        <strain evidence="1 2">CGMCC 1.3442</strain>
    </source>
</reference>
<dbReference type="EMBL" id="FNIG01000003">
    <property type="protein sequence ID" value="SDN27092.1"/>
    <property type="molecule type" value="Genomic_DNA"/>
</dbReference>
<proteinExistence type="predicted"/>
<dbReference type="Pfam" id="PF10970">
    <property type="entry name" value="GerPE"/>
    <property type="match status" value="1"/>
</dbReference>
<dbReference type="STRING" id="237069.SAMN05216498_1916"/>